<dbReference type="PANTHER" id="PTHR45436:SF5">
    <property type="entry name" value="SENSOR HISTIDINE KINASE TRCS"/>
    <property type="match status" value="1"/>
</dbReference>
<dbReference type="PANTHER" id="PTHR45436">
    <property type="entry name" value="SENSOR HISTIDINE KINASE YKOH"/>
    <property type="match status" value="1"/>
</dbReference>
<dbReference type="SMART" id="SM00387">
    <property type="entry name" value="HATPase_c"/>
    <property type="match status" value="1"/>
</dbReference>
<dbReference type="EC" id="2.7.13.3" evidence="2"/>
<keyword evidence="10" id="KW-1185">Reference proteome</keyword>
<evidence type="ECO:0000313" key="10">
    <source>
        <dbReference type="Proteomes" id="UP001241758"/>
    </source>
</evidence>
<reference evidence="9 10" key="1">
    <citation type="submission" date="2023-05" db="EMBL/GenBank/DDBJ databases">
        <title>Actinoplanes sp. NEAU-A12 genome sequencing.</title>
        <authorList>
            <person name="Wang Z.-S."/>
        </authorList>
    </citation>
    <scope>NUCLEOTIDE SEQUENCE [LARGE SCALE GENOMIC DNA]</scope>
    <source>
        <strain evidence="9 10">NEAU-A12</strain>
    </source>
</reference>
<evidence type="ECO:0000256" key="7">
    <source>
        <dbReference type="SAM" id="Phobius"/>
    </source>
</evidence>
<keyword evidence="4" id="KW-0808">Transferase</keyword>
<dbReference type="InterPro" id="IPR013587">
    <property type="entry name" value="Nitrate/nitrite_sensing"/>
</dbReference>
<accession>A0ABT6WBG3</accession>
<feature type="transmembrane region" description="Helical" evidence="7">
    <location>
        <begin position="43"/>
        <end position="63"/>
    </location>
</feature>
<keyword evidence="7" id="KW-1133">Transmembrane helix</keyword>
<feature type="compositionally biased region" description="Polar residues" evidence="6">
    <location>
        <begin position="812"/>
        <end position="822"/>
    </location>
</feature>
<evidence type="ECO:0000313" key="9">
    <source>
        <dbReference type="EMBL" id="MDI6097060.1"/>
    </source>
</evidence>
<evidence type="ECO:0000256" key="2">
    <source>
        <dbReference type="ARBA" id="ARBA00012438"/>
    </source>
</evidence>
<evidence type="ECO:0000256" key="1">
    <source>
        <dbReference type="ARBA" id="ARBA00000085"/>
    </source>
</evidence>
<dbReference type="EMBL" id="JASCTH010000001">
    <property type="protein sequence ID" value="MDI6097060.1"/>
    <property type="molecule type" value="Genomic_DNA"/>
</dbReference>
<protein>
    <recommendedName>
        <fullName evidence="2">histidine kinase</fullName>
        <ecNumber evidence="2">2.7.13.3</ecNumber>
    </recommendedName>
</protein>
<comment type="caution">
    <text evidence="9">The sequence shown here is derived from an EMBL/GenBank/DDBJ whole genome shotgun (WGS) entry which is preliminary data.</text>
</comment>
<dbReference type="Pfam" id="PF08376">
    <property type="entry name" value="NIT"/>
    <property type="match status" value="1"/>
</dbReference>
<keyword evidence="3" id="KW-0597">Phosphoprotein</keyword>
<name>A0ABT6WBG3_9ACTN</name>
<dbReference type="InterPro" id="IPR050428">
    <property type="entry name" value="TCS_sensor_his_kinase"/>
</dbReference>
<proteinExistence type="predicted"/>
<feature type="region of interest" description="Disordered" evidence="6">
    <location>
        <begin position="1"/>
        <end position="37"/>
    </location>
</feature>
<keyword evidence="7" id="KW-0472">Membrane</keyword>
<comment type="catalytic activity">
    <reaction evidence="1">
        <text>ATP + protein L-histidine = ADP + protein N-phospho-L-histidine.</text>
        <dbReference type="EC" id="2.7.13.3"/>
    </reaction>
</comment>
<dbReference type="InterPro" id="IPR003594">
    <property type="entry name" value="HATPase_dom"/>
</dbReference>
<feature type="region of interest" description="Disordered" evidence="6">
    <location>
        <begin position="759"/>
        <end position="822"/>
    </location>
</feature>
<evidence type="ECO:0000259" key="8">
    <source>
        <dbReference type="SMART" id="SM00387"/>
    </source>
</evidence>
<dbReference type="Pfam" id="PF02518">
    <property type="entry name" value="HATPase_c"/>
    <property type="match status" value="1"/>
</dbReference>
<evidence type="ECO:0000256" key="6">
    <source>
        <dbReference type="SAM" id="MobiDB-lite"/>
    </source>
</evidence>
<feature type="domain" description="Histidine kinase/HSP90-like ATPase" evidence="8">
    <location>
        <begin position="537"/>
        <end position="647"/>
    </location>
</feature>
<dbReference type="Gene3D" id="3.30.565.10">
    <property type="entry name" value="Histidine kinase-like ATPase, C-terminal domain"/>
    <property type="match status" value="1"/>
</dbReference>
<evidence type="ECO:0000256" key="3">
    <source>
        <dbReference type="ARBA" id="ARBA00022553"/>
    </source>
</evidence>
<keyword evidence="7" id="KW-0812">Transmembrane</keyword>
<dbReference type="SUPFAM" id="SSF55874">
    <property type="entry name" value="ATPase domain of HSP90 chaperone/DNA topoisomerase II/histidine kinase"/>
    <property type="match status" value="1"/>
</dbReference>
<gene>
    <name evidence="9" type="ORF">QLQ12_00365</name>
</gene>
<sequence>MSVHAEGAEQSEPGGETTPAPSARTGDGRARPHRTGGTIRRRVIRTLALPVVTTLVLLTIVAVGEVENYRSAAATTRAVTIDLAVQELIQDLQTERGLTAGLLGGNDGFRAELLPARDQVNLRREAVERLAADGGEVEDRVAAAVRQLDGLAGVRAGTDTGSGERAATFAFYTARIADLGNLDFDLDGTGDEELRRGAAVLEALGDVKEAASQERAFLNGVFSAGGFKQGEFLQFVTMRSTKDAALAAFDRYANSTERAAKEYTLDTGAAREAGYFEQVALQSGDGKYLQVNPQSWWSALTTVLDDTLQLELHVGSVITARAATLEDRASIRMAVLLSAVLLCLAGSVWLATVASRSVARPLAVLASEANQLASLQLPEAVQRASAGDSTAPPPPVLVPRGASIEVRLVADAFDRVQATAYSLATEQAVLRRTTAESLANLGRRNQNLLRRQLGFITKLEREESNPTGLANLFELDHLATRMRRNAESLLVLVGAASPRQLSEPLQVSDVIRAAVSEVEEYRRVTLRRVDDALVTGSTVSGIAHMLAELIENGLAFSPPDMDVEIHGRRIGGAYLIAISDQGIGMSPAEMARANERLRGEGDFITAPARFLGHYVVGRLAQQMNIEVQLTPSPVTGVTARITLPAEILADQQKVGGAPRPGGPAARQVTATIEPVAPLRLPPAEVGPAARPAQPAPAGVVTADRPLHSTAIEYVVVQQDGATATNIFAAPDDTAATAVFAAPDDTAATVVFAAPDDGVTRTANGLRKRTPRAQRGRPRAAEPAPAPVERPAPVSDSPEAVRDRLNALRSGIQRGSSETAGSS</sequence>
<evidence type="ECO:0000256" key="5">
    <source>
        <dbReference type="ARBA" id="ARBA00022777"/>
    </source>
</evidence>
<evidence type="ECO:0000256" key="4">
    <source>
        <dbReference type="ARBA" id="ARBA00022679"/>
    </source>
</evidence>
<keyword evidence="5" id="KW-0418">Kinase</keyword>
<dbReference type="Proteomes" id="UP001241758">
    <property type="component" value="Unassembled WGS sequence"/>
</dbReference>
<organism evidence="9 10">
    <name type="scientific">Actinoplanes sandaracinus</name>
    <dbReference type="NCBI Taxonomy" id="3045177"/>
    <lineage>
        <taxon>Bacteria</taxon>
        <taxon>Bacillati</taxon>
        <taxon>Actinomycetota</taxon>
        <taxon>Actinomycetes</taxon>
        <taxon>Micromonosporales</taxon>
        <taxon>Micromonosporaceae</taxon>
        <taxon>Actinoplanes</taxon>
    </lineage>
</organism>
<feature type="compositionally biased region" description="Basic residues" evidence="6">
    <location>
        <begin position="765"/>
        <end position="777"/>
    </location>
</feature>
<dbReference type="InterPro" id="IPR036890">
    <property type="entry name" value="HATPase_C_sf"/>
</dbReference>